<organism evidence="1 2">
    <name type="scientific">Mesorhizobium escarrei</name>
    <dbReference type="NCBI Taxonomy" id="666018"/>
    <lineage>
        <taxon>Bacteria</taxon>
        <taxon>Pseudomonadati</taxon>
        <taxon>Pseudomonadota</taxon>
        <taxon>Alphaproteobacteria</taxon>
        <taxon>Hyphomicrobiales</taxon>
        <taxon>Phyllobacteriaceae</taxon>
        <taxon>Mesorhizobium</taxon>
    </lineage>
</organism>
<comment type="caution">
    <text evidence="1">The sequence shown here is derived from an EMBL/GenBank/DDBJ whole genome shotgun (WGS) entry which is preliminary data.</text>
</comment>
<reference evidence="1 2" key="1">
    <citation type="submission" date="2022-03" db="EMBL/GenBank/DDBJ databases">
        <authorList>
            <person name="Brunel B."/>
        </authorList>
    </citation>
    <scope>NUCLEOTIDE SEQUENCE [LARGE SCALE GENOMIC DNA]</scope>
    <source>
        <strain evidence="1">STM5069sample</strain>
    </source>
</reference>
<keyword evidence="2" id="KW-1185">Reference proteome</keyword>
<dbReference type="Proteomes" id="UP001153050">
    <property type="component" value="Unassembled WGS sequence"/>
</dbReference>
<name>A0ABM9DIN0_9HYPH</name>
<sequence>MHSGEQVSTVSDAATAPRLAYNFVRTAPSAVYNARFQSDNHMADANRFTGNAVRFPSVARFQTK</sequence>
<dbReference type="EMBL" id="CAKXZT010000038">
    <property type="protein sequence ID" value="CAH2396434.1"/>
    <property type="molecule type" value="Genomic_DNA"/>
</dbReference>
<proteinExistence type="predicted"/>
<evidence type="ECO:0008006" key="3">
    <source>
        <dbReference type="Google" id="ProtNLM"/>
    </source>
</evidence>
<protein>
    <recommendedName>
        <fullName evidence="3">KTSC domain-containing protein</fullName>
    </recommendedName>
</protein>
<evidence type="ECO:0000313" key="2">
    <source>
        <dbReference type="Proteomes" id="UP001153050"/>
    </source>
</evidence>
<evidence type="ECO:0000313" key="1">
    <source>
        <dbReference type="EMBL" id="CAH2396434.1"/>
    </source>
</evidence>
<gene>
    <name evidence="1" type="ORF">MES5069_1320012</name>
</gene>
<accession>A0ABM9DIN0</accession>